<evidence type="ECO:0000256" key="1">
    <source>
        <dbReference type="ARBA" id="ARBA00004141"/>
    </source>
</evidence>
<dbReference type="PANTHER" id="PTHR23518">
    <property type="entry name" value="C-METHYLTRANSFERASE"/>
    <property type="match status" value="1"/>
</dbReference>
<comment type="caution">
    <text evidence="7">The sequence shown here is derived from an EMBL/GenBank/DDBJ whole genome shotgun (WGS) entry which is preliminary data.</text>
</comment>
<evidence type="ECO:0000313" key="7">
    <source>
        <dbReference type="EMBL" id="MBN1573900.1"/>
    </source>
</evidence>
<dbReference type="InterPro" id="IPR036259">
    <property type="entry name" value="MFS_trans_sf"/>
</dbReference>
<proteinExistence type="predicted"/>
<dbReference type="GO" id="GO:0022857">
    <property type="term" value="F:transmembrane transporter activity"/>
    <property type="evidence" value="ECO:0007669"/>
    <property type="project" value="InterPro"/>
</dbReference>
<dbReference type="PROSITE" id="PS00216">
    <property type="entry name" value="SUGAR_TRANSPORT_1"/>
    <property type="match status" value="1"/>
</dbReference>
<reference evidence="7" key="2">
    <citation type="submission" date="2021-01" db="EMBL/GenBank/DDBJ databases">
        <authorList>
            <person name="Hahn C.R."/>
            <person name="Youssef N.H."/>
            <person name="Elshahed M."/>
        </authorList>
    </citation>
    <scope>NUCLEOTIDE SEQUENCE</scope>
    <source>
        <strain evidence="7">Zod_Metabat.24</strain>
    </source>
</reference>
<name>A0A9D8KH06_9DELT</name>
<dbReference type="Pfam" id="PF07690">
    <property type="entry name" value="MFS_1"/>
    <property type="match status" value="1"/>
</dbReference>
<keyword evidence="3 5" id="KW-1133">Transmembrane helix</keyword>
<feature type="transmembrane region" description="Helical" evidence="5">
    <location>
        <begin position="344"/>
        <end position="364"/>
    </location>
</feature>
<sequence length="395" mass="42817">MAKGGSYNNEGEKRKNIFSLGLISFFNDFASEMIYPLLPLFLTTVLGAGALALGVIEGVAESTAAVLKFFSGYFSDKYKRRKPIFAGGYTLSNVVRPLIALSTSWWHVLFFRFSDRVGKGIRTSPRDALLADSAGDKKRGAAFGFQRAMDHAGAVMGPLAATMVLPLINEDLKFLFFLSAIPGAVVLVLVFFAVKEVRPKEGVESLTLKEGLKGMDKNFRYYLLTVFIFALGNSSDAFLLLKASDAGVGMIHIPLIWMALHIVKTLTSFPGGVLSDRVGRKRVIMAGWAVYGAIYVAFALTTTSAGIWILFALYGVYFGLTEGTEKALVADMVKEERIGTAYGLFNLAVGISAFPASLLFGLVWEYIGPAYAFFMGAGLALVSSIMLLGVKTKRS</sequence>
<feature type="transmembrane region" description="Helical" evidence="5">
    <location>
        <begin position="34"/>
        <end position="56"/>
    </location>
</feature>
<evidence type="ECO:0000256" key="5">
    <source>
        <dbReference type="SAM" id="Phobius"/>
    </source>
</evidence>
<dbReference type="AlphaFoldDB" id="A0A9D8KH06"/>
<dbReference type="SUPFAM" id="SSF103473">
    <property type="entry name" value="MFS general substrate transporter"/>
    <property type="match status" value="1"/>
</dbReference>
<organism evidence="7 8">
    <name type="scientific">Candidatus Zymogenus saltonus</name>
    <dbReference type="NCBI Taxonomy" id="2844893"/>
    <lineage>
        <taxon>Bacteria</taxon>
        <taxon>Deltaproteobacteria</taxon>
        <taxon>Candidatus Zymogenia</taxon>
        <taxon>Candidatus Zymogeniales</taxon>
        <taxon>Candidatus Zymogenaceae</taxon>
        <taxon>Candidatus Zymogenus</taxon>
    </lineage>
</organism>
<feature type="transmembrane region" description="Helical" evidence="5">
    <location>
        <begin position="370"/>
        <end position="390"/>
    </location>
</feature>
<dbReference type="InterPro" id="IPR011701">
    <property type="entry name" value="MFS"/>
</dbReference>
<protein>
    <submittedName>
        <fullName evidence="7">MFS transporter</fullName>
    </submittedName>
</protein>
<feature type="transmembrane region" description="Helical" evidence="5">
    <location>
        <begin position="306"/>
        <end position="323"/>
    </location>
</feature>
<dbReference type="PANTHER" id="PTHR23518:SF2">
    <property type="entry name" value="MAJOR FACILITATOR SUPERFAMILY TRANSPORTER"/>
    <property type="match status" value="1"/>
</dbReference>
<feature type="transmembrane region" description="Helical" evidence="5">
    <location>
        <begin position="174"/>
        <end position="194"/>
    </location>
</feature>
<dbReference type="EMBL" id="JAFGIX010000058">
    <property type="protein sequence ID" value="MBN1573900.1"/>
    <property type="molecule type" value="Genomic_DNA"/>
</dbReference>
<gene>
    <name evidence="7" type="ORF">JW984_11950</name>
</gene>
<keyword evidence="4 5" id="KW-0472">Membrane</keyword>
<dbReference type="GO" id="GO:0016020">
    <property type="term" value="C:membrane"/>
    <property type="evidence" value="ECO:0007669"/>
    <property type="project" value="UniProtKB-SubCell"/>
</dbReference>
<evidence type="ECO:0000259" key="6">
    <source>
        <dbReference type="PROSITE" id="PS50850"/>
    </source>
</evidence>
<feature type="transmembrane region" description="Helical" evidence="5">
    <location>
        <begin position="283"/>
        <end position="300"/>
    </location>
</feature>
<evidence type="ECO:0000256" key="4">
    <source>
        <dbReference type="ARBA" id="ARBA00023136"/>
    </source>
</evidence>
<evidence type="ECO:0000313" key="8">
    <source>
        <dbReference type="Proteomes" id="UP000809273"/>
    </source>
</evidence>
<comment type="subcellular location">
    <subcellularLocation>
        <location evidence="1">Membrane</location>
        <topology evidence="1">Multi-pass membrane protein</topology>
    </subcellularLocation>
</comment>
<dbReference type="CDD" id="cd17370">
    <property type="entry name" value="MFS_MJ1317_like"/>
    <property type="match status" value="1"/>
</dbReference>
<dbReference type="PROSITE" id="PS50850">
    <property type="entry name" value="MFS"/>
    <property type="match status" value="1"/>
</dbReference>
<dbReference type="Gene3D" id="1.20.1250.20">
    <property type="entry name" value="MFS general substrate transporter like domains"/>
    <property type="match status" value="2"/>
</dbReference>
<dbReference type="Proteomes" id="UP000809273">
    <property type="component" value="Unassembled WGS sequence"/>
</dbReference>
<dbReference type="InterPro" id="IPR005829">
    <property type="entry name" value="Sugar_transporter_CS"/>
</dbReference>
<feature type="domain" description="Major facilitator superfamily (MFS) profile" evidence="6">
    <location>
        <begin position="16"/>
        <end position="395"/>
    </location>
</feature>
<evidence type="ECO:0000256" key="2">
    <source>
        <dbReference type="ARBA" id="ARBA00022692"/>
    </source>
</evidence>
<dbReference type="InterPro" id="IPR020846">
    <property type="entry name" value="MFS_dom"/>
</dbReference>
<evidence type="ECO:0000256" key="3">
    <source>
        <dbReference type="ARBA" id="ARBA00022989"/>
    </source>
</evidence>
<feature type="transmembrane region" description="Helical" evidence="5">
    <location>
        <begin position="246"/>
        <end position="263"/>
    </location>
</feature>
<feature type="transmembrane region" description="Helical" evidence="5">
    <location>
        <begin position="221"/>
        <end position="240"/>
    </location>
</feature>
<keyword evidence="2 5" id="KW-0812">Transmembrane</keyword>
<accession>A0A9D8KH06</accession>
<reference evidence="7" key="1">
    <citation type="journal article" date="2021" name="Environ. Microbiol.">
        <title>Genomic characterization of three novel Desulfobacterota classes expand the metabolic and phylogenetic diversity of the phylum.</title>
        <authorList>
            <person name="Murphy C.L."/>
            <person name="Biggerstaff J."/>
            <person name="Eichhorn A."/>
            <person name="Ewing E."/>
            <person name="Shahan R."/>
            <person name="Soriano D."/>
            <person name="Stewart S."/>
            <person name="VanMol K."/>
            <person name="Walker R."/>
            <person name="Walters P."/>
            <person name="Elshahed M.S."/>
            <person name="Youssef N.H."/>
        </authorList>
    </citation>
    <scope>NUCLEOTIDE SEQUENCE</scope>
    <source>
        <strain evidence="7">Zod_Metabat.24</strain>
    </source>
</reference>